<evidence type="ECO:0000256" key="13">
    <source>
        <dbReference type="ARBA" id="ARBA00043219"/>
    </source>
</evidence>
<protein>
    <recommendedName>
        <fullName evidence="9">Protein farnesyltransferase/geranylgeranyltransferase type-1 subunit alpha</fullName>
        <ecNumber evidence="4">2.5.1.58</ecNumber>
        <ecNumber evidence="3">2.5.1.59</ecNumber>
    </recommendedName>
    <alternativeName>
        <fullName evidence="12">CAAX farnesyltransferase subunit alpha</fullName>
    </alternativeName>
    <alternativeName>
        <fullName evidence="11">FTase-alpha</fullName>
    </alternativeName>
    <alternativeName>
        <fullName evidence="10">Ras proteins prenyltransferase subunit alpha</fullName>
    </alternativeName>
    <alternativeName>
        <fullName evidence="13">Type I protein geranyl-geranyltransferase subunit alpha</fullName>
    </alternativeName>
</protein>
<accession>A0A316TXA2</accession>
<dbReference type="GO" id="GO:0005953">
    <property type="term" value="C:CAAX-protein geranylgeranyltransferase complex"/>
    <property type="evidence" value="ECO:0007669"/>
    <property type="project" value="TreeGrafter"/>
</dbReference>
<evidence type="ECO:0000256" key="7">
    <source>
        <dbReference type="ARBA" id="ARBA00022737"/>
    </source>
</evidence>
<dbReference type="EC" id="2.5.1.58" evidence="4"/>
<name>A0A316TXA2_9BASI</name>
<dbReference type="GO" id="GO:0004660">
    <property type="term" value="F:protein farnesyltransferase activity"/>
    <property type="evidence" value="ECO:0007669"/>
    <property type="project" value="UniProtKB-EC"/>
</dbReference>
<sequence length="451" mass="49854">MTAAAASSSSSSADPADTMLSHPDIEADYLPFDAAASCWADVAPVFQDDGPADVLCGIMYDTAYSSAMDLFRALYPQREISPRALALTTHLVSLNPSMYSIWAYRADILISSSTLSSSSSSSLLPSLGDRATRLRRELQWMEDLARGNMKSYQVWQHRRLILCAIESPSREVLEAELDFIGSVLSRDSKNYHTWAYRQWVLAHFAGMPQEEEETSASAGSAGKLPELWQAELPYTDKLLAQDARNNSAWNHRFFIIFGSRRGAVFGPEAIGLQLAMESRTNGWTSGDTASAGKEEENLRQCIESEVNYIKRSLSLIPNNASSWTYLRGILSLSSRPLPLSSYSLPKWIKTNLLSPFLLDAATPLPAAGESGSSSTVCVFALEYLLDVLQEESEGGARGQTSGTGSRPECAGAQEEQVERLIFLLKREDPVRAQWWEVRRREVLSVLKLGWS</sequence>
<evidence type="ECO:0000256" key="8">
    <source>
        <dbReference type="ARBA" id="ARBA00022842"/>
    </source>
</evidence>
<dbReference type="OrthoDB" id="10255768at2759"/>
<organism evidence="14 15">
    <name type="scientific">Pseudomicrostroma glucosiphilum</name>
    <dbReference type="NCBI Taxonomy" id="1684307"/>
    <lineage>
        <taxon>Eukaryota</taxon>
        <taxon>Fungi</taxon>
        <taxon>Dikarya</taxon>
        <taxon>Basidiomycota</taxon>
        <taxon>Ustilaginomycotina</taxon>
        <taxon>Exobasidiomycetes</taxon>
        <taxon>Microstromatales</taxon>
        <taxon>Microstromatales incertae sedis</taxon>
        <taxon>Pseudomicrostroma</taxon>
    </lineage>
</organism>
<evidence type="ECO:0000256" key="9">
    <source>
        <dbReference type="ARBA" id="ARBA00040965"/>
    </source>
</evidence>
<gene>
    <name evidence="14" type="ORF">BCV69DRAFT_315190</name>
</gene>
<dbReference type="InterPro" id="IPR002088">
    <property type="entry name" value="Prenyl_trans_a"/>
</dbReference>
<evidence type="ECO:0000313" key="15">
    <source>
        <dbReference type="Proteomes" id="UP000245942"/>
    </source>
</evidence>
<dbReference type="Pfam" id="PF01239">
    <property type="entry name" value="PPTA"/>
    <property type="match status" value="5"/>
</dbReference>
<reference evidence="14 15" key="1">
    <citation type="journal article" date="2018" name="Mol. Biol. Evol.">
        <title>Broad Genomic Sampling Reveals a Smut Pathogenic Ancestry of the Fungal Clade Ustilaginomycotina.</title>
        <authorList>
            <person name="Kijpornyongpan T."/>
            <person name="Mondo S.J."/>
            <person name="Barry K."/>
            <person name="Sandor L."/>
            <person name="Lee J."/>
            <person name="Lipzen A."/>
            <person name="Pangilinan J."/>
            <person name="LaButti K."/>
            <person name="Hainaut M."/>
            <person name="Henrissat B."/>
            <person name="Grigoriev I.V."/>
            <person name="Spatafora J.W."/>
            <person name="Aime M.C."/>
        </authorList>
    </citation>
    <scope>NUCLEOTIDE SEQUENCE [LARGE SCALE GENOMIC DNA]</scope>
    <source>
        <strain evidence="14 15">MCA 4718</strain>
    </source>
</reference>
<dbReference type="PANTHER" id="PTHR11129:SF1">
    <property type="entry name" value="PROTEIN FARNESYLTRANSFERASE_GERANYLGERANYLTRANSFERASE TYPE-1 SUBUNIT ALPHA"/>
    <property type="match status" value="1"/>
</dbReference>
<dbReference type="EMBL" id="KZ819340">
    <property type="protein sequence ID" value="PWN17790.1"/>
    <property type="molecule type" value="Genomic_DNA"/>
</dbReference>
<keyword evidence="15" id="KW-1185">Reference proteome</keyword>
<dbReference type="GO" id="GO:0004662">
    <property type="term" value="F:CAAX-protein geranylgeranyltransferase activity"/>
    <property type="evidence" value="ECO:0007669"/>
    <property type="project" value="UniProtKB-EC"/>
</dbReference>
<keyword evidence="5" id="KW-0637">Prenyltransferase</keyword>
<dbReference type="Proteomes" id="UP000245942">
    <property type="component" value="Unassembled WGS sequence"/>
</dbReference>
<dbReference type="PROSITE" id="PS51147">
    <property type="entry name" value="PFTA"/>
    <property type="match status" value="5"/>
</dbReference>
<dbReference type="RefSeq" id="XP_025344950.1">
    <property type="nucleotide sequence ID" value="XM_025495178.1"/>
</dbReference>
<dbReference type="STRING" id="1684307.A0A316TXA2"/>
<evidence type="ECO:0000256" key="12">
    <source>
        <dbReference type="ARBA" id="ARBA00043086"/>
    </source>
</evidence>
<evidence type="ECO:0000256" key="4">
    <source>
        <dbReference type="ARBA" id="ARBA00012702"/>
    </source>
</evidence>
<evidence type="ECO:0000256" key="2">
    <source>
        <dbReference type="ARBA" id="ARBA00006734"/>
    </source>
</evidence>
<keyword evidence="7" id="KW-0677">Repeat</keyword>
<dbReference type="AlphaFoldDB" id="A0A316TXA2"/>
<dbReference type="PANTHER" id="PTHR11129">
    <property type="entry name" value="PROTEIN FARNESYLTRANSFERASE ALPHA SUBUNIT/RAB GERANYLGERANYL TRANSFERASE ALPHA SUBUNIT"/>
    <property type="match status" value="1"/>
</dbReference>
<dbReference type="SUPFAM" id="SSF48439">
    <property type="entry name" value="Protein prenylyltransferase"/>
    <property type="match status" value="1"/>
</dbReference>
<evidence type="ECO:0000256" key="1">
    <source>
        <dbReference type="ARBA" id="ARBA00001946"/>
    </source>
</evidence>
<dbReference type="GO" id="GO:0005965">
    <property type="term" value="C:protein farnesyltransferase complex"/>
    <property type="evidence" value="ECO:0007669"/>
    <property type="project" value="TreeGrafter"/>
</dbReference>
<dbReference type="GeneID" id="37016912"/>
<comment type="cofactor">
    <cofactor evidence="1">
        <name>Mg(2+)</name>
        <dbReference type="ChEBI" id="CHEBI:18420"/>
    </cofactor>
</comment>
<keyword evidence="8" id="KW-0460">Magnesium</keyword>
<evidence type="ECO:0000256" key="11">
    <source>
        <dbReference type="ARBA" id="ARBA00042436"/>
    </source>
</evidence>
<keyword evidence="6 14" id="KW-0808">Transferase</keyword>
<evidence type="ECO:0000256" key="10">
    <source>
        <dbReference type="ARBA" id="ARBA00041392"/>
    </source>
</evidence>
<evidence type="ECO:0000256" key="3">
    <source>
        <dbReference type="ARBA" id="ARBA00012700"/>
    </source>
</evidence>
<proteinExistence type="inferred from homology"/>
<evidence type="ECO:0000313" key="14">
    <source>
        <dbReference type="EMBL" id="PWN17790.1"/>
    </source>
</evidence>
<dbReference type="EC" id="2.5.1.59" evidence="3"/>
<evidence type="ECO:0000256" key="5">
    <source>
        <dbReference type="ARBA" id="ARBA00022602"/>
    </source>
</evidence>
<comment type="similarity">
    <text evidence="2">Belongs to the protein prenyltransferase subunit alpha family.</text>
</comment>
<evidence type="ECO:0000256" key="6">
    <source>
        <dbReference type="ARBA" id="ARBA00022679"/>
    </source>
</evidence>
<dbReference type="Gene3D" id="1.25.40.120">
    <property type="entry name" value="Protein prenylyltransferase"/>
    <property type="match status" value="1"/>
</dbReference>